<keyword evidence="2" id="KW-1185">Reference proteome</keyword>
<dbReference type="EMBL" id="CM047745">
    <property type="protein sequence ID" value="KAJ0024981.1"/>
    <property type="molecule type" value="Genomic_DNA"/>
</dbReference>
<accession>A0ACC0XTY9</accession>
<dbReference type="Proteomes" id="UP001163603">
    <property type="component" value="Chromosome 10"/>
</dbReference>
<organism evidence="1 2">
    <name type="scientific">Pistacia integerrima</name>
    <dbReference type="NCBI Taxonomy" id="434235"/>
    <lineage>
        <taxon>Eukaryota</taxon>
        <taxon>Viridiplantae</taxon>
        <taxon>Streptophyta</taxon>
        <taxon>Embryophyta</taxon>
        <taxon>Tracheophyta</taxon>
        <taxon>Spermatophyta</taxon>
        <taxon>Magnoliopsida</taxon>
        <taxon>eudicotyledons</taxon>
        <taxon>Gunneridae</taxon>
        <taxon>Pentapetalae</taxon>
        <taxon>rosids</taxon>
        <taxon>malvids</taxon>
        <taxon>Sapindales</taxon>
        <taxon>Anacardiaceae</taxon>
        <taxon>Pistacia</taxon>
    </lineage>
</organism>
<name>A0ACC0XTY9_9ROSI</name>
<gene>
    <name evidence="1" type="ORF">Pint_08175</name>
</gene>
<reference evidence="2" key="1">
    <citation type="journal article" date="2023" name="G3 (Bethesda)">
        <title>Genome assembly and association tests identify interacting loci associated with vigor, precocity, and sex in interspecific pistachio rootstocks.</title>
        <authorList>
            <person name="Palmer W."/>
            <person name="Jacygrad E."/>
            <person name="Sagayaradj S."/>
            <person name="Cavanaugh K."/>
            <person name="Han R."/>
            <person name="Bertier L."/>
            <person name="Beede B."/>
            <person name="Kafkas S."/>
            <person name="Golino D."/>
            <person name="Preece J."/>
            <person name="Michelmore R."/>
        </authorList>
    </citation>
    <scope>NUCLEOTIDE SEQUENCE [LARGE SCALE GENOMIC DNA]</scope>
</reference>
<sequence>MTTYFLILALIFASPISSSSAQSQTCNTYSFSNNHNSYRACNDLQALNSYLHWNYHQDTNTLDLAFRRSGTDPTRWVAWAINPTGKGMVGSQALVAYTNPNGILRAYTSPITSYSTQLQEGSLSGLEMQKISAEFADNEMIIYATIVLPKNMTTVNHVWQEGPIDGESLGMHPVSGENVISMGTVDLLSGKVVATKGGGSSSPVFKKVHGAVNMVSWGILMPIGVMTARYMKVFKDPAWFYAHIICQCLAYTIGLGGAATGIYLGNKSHGIQFNAHRYIGILLFVLGFLQVLALKLRPNKDHKYRLYWNIYHHSVGYAIIILSIVNIFQGISILESKIWKWTYIGILTFLGSIAAVLEAITWCIIIRRKKETAPVLP</sequence>
<protein>
    <submittedName>
        <fullName evidence="1">Uncharacterized protein</fullName>
    </submittedName>
</protein>
<proteinExistence type="predicted"/>
<evidence type="ECO:0000313" key="2">
    <source>
        <dbReference type="Proteomes" id="UP001163603"/>
    </source>
</evidence>
<evidence type="ECO:0000313" key="1">
    <source>
        <dbReference type="EMBL" id="KAJ0024981.1"/>
    </source>
</evidence>
<comment type="caution">
    <text evidence="1">The sequence shown here is derived from an EMBL/GenBank/DDBJ whole genome shotgun (WGS) entry which is preliminary data.</text>
</comment>